<evidence type="ECO:0000313" key="3">
    <source>
        <dbReference type="Proteomes" id="UP000823612"/>
    </source>
</evidence>
<sequence length="274" mass="31141">MEDFKLQLNRPLCVFDLETTGLKLGVDRIIEIAIVKAYPDGHTEELYHRINPEMPIPAESTAVHHIKDQDVALEPTFKEYASVVLKFIGNSDLAGFNSNKFDVPMLVEEFLRVGLKFEMKGRRMIDVQNIFHKMEPRNLAAAVKFYLGKDLDGAHAAINDTRATFEVLKAQVQRYQGVPYQDKNGNTSFPVENNVEALAGFSCVHRTADLAGFILYDEKGNEVFGFGKHKGLRVADVLAKEPSYYDWVQKSDFPLYTKQVLTDIRLRTKFSTLF</sequence>
<dbReference type="Pfam" id="PF20600">
    <property type="entry name" value="ExoX-like_C"/>
    <property type="match status" value="1"/>
</dbReference>
<comment type="caution">
    <text evidence="2">The sequence shown here is derived from an EMBL/GenBank/DDBJ whole genome shotgun (WGS) entry which is preliminary data.</text>
</comment>
<keyword evidence="2" id="KW-0269">Exonuclease</keyword>
<dbReference type="CDD" id="cd06127">
    <property type="entry name" value="DEDDh"/>
    <property type="match status" value="1"/>
</dbReference>
<gene>
    <name evidence="2" type="ORF">IAB08_07575</name>
</gene>
<dbReference type="GO" id="GO:0045004">
    <property type="term" value="P:DNA replication proofreading"/>
    <property type="evidence" value="ECO:0007669"/>
    <property type="project" value="TreeGrafter"/>
</dbReference>
<keyword evidence="2" id="KW-0540">Nuclease</keyword>
<dbReference type="GO" id="GO:0008408">
    <property type="term" value="F:3'-5' exonuclease activity"/>
    <property type="evidence" value="ECO:0007669"/>
    <property type="project" value="TreeGrafter"/>
</dbReference>
<dbReference type="Proteomes" id="UP000823612">
    <property type="component" value="Unassembled WGS sequence"/>
</dbReference>
<dbReference type="InterPro" id="IPR046768">
    <property type="entry name" value="ExoX-like_C"/>
</dbReference>
<dbReference type="GO" id="GO:0003676">
    <property type="term" value="F:nucleic acid binding"/>
    <property type="evidence" value="ECO:0007669"/>
    <property type="project" value="InterPro"/>
</dbReference>
<dbReference type="PANTHER" id="PTHR30231">
    <property type="entry name" value="DNA POLYMERASE III SUBUNIT EPSILON"/>
    <property type="match status" value="1"/>
</dbReference>
<dbReference type="EMBL" id="JADIMZ010000111">
    <property type="protein sequence ID" value="MBO8433136.1"/>
    <property type="molecule type" value="Genomic_DNA"/>
</dbReference>
<proteinExistence type="predicted"/>
<dbReference type="InterPro" id="IPR036397">
    <property type="entry name" value="RNaseH_sf"/>
</dbReference>
<organism evidence="2 3">
    <name type="scientific">Candidatus Pullibacteroides excrementavium</name>
    <dbReference type="NCBI Taxonomy" id="2840905"/>
    <lineage>
        <taxon>Bacteria</taxon>
        <taxon>Pseudomonadati</taxon>
        <taxon>Bacteroidota</taxon>
        <taxon>Bacteroidia</taxon>
        <taxon>Bacteroidales</taxon>
        <taxon>Candidatus Pullibacteroides</taxon>
    </lineage>
</organism>
<reference evidence="2" key="2">
    <citation type="journal article" date="2021" name="PeerJ">
        <title>Extensive microbial diversity within the chicken gut microbiome revealed by metagenomics and culture.</title>
        <authorList>
            <person name="Gilroy R."/>
            <person name="Ravi A."/>
            <person name="Getino M."/>
            <person name="Pursley I."/>
            <person name="Horton D.L."/>
            <person name="Alikhan N.F."/>
            <person name="Baker D."/>
            <person name="Gharbi K."/>
            <person name="Hall N."/>
            <person name="Watson M."/>
            <person name="Adriaenssens E.M."/>
            <person name="Foster-Nyarko E."/>
            <person name="Jarju S."/>
            <person name="Secka A."/>
            <person name="Antonio M."/>
            <person name="Oren A."/>
            <person name="Chaudhuri R.R."/>
            <person name="La Ragione R."/>
            <person name="Hildebrand F."/>
            <person name="Pallen M.J."/>
        </authorList>
    </citation>
    <scope>NUCLEOTIDE SEQUENCE</scope>
    <source>
        <strain evidence="2">2889</strain>
    </source>
</reference>
<dbReference type="InterPro" id="IPR012337">
    <property type="entry name" value="RNaseH-like_sf"/>
</dbReference>
<reference evidence="2" key="1">
    <citation type="submission" date="2020-10" db="EMBL/GenBank/DDBJ databases">
        <authorList>
            <person name="Gilroy R."/>
        </authorList>
    </citation>
    <scope>NUCLEOTIDE SEQUENCE</scope>
    <source>
        <strain evidence="2">2889</strain>
    </source>
</reference>
<name>A0A9D9DT21_9BACT</name>
<dbReference type="AlphaFoldDB" id="A0A9D9DT21"/>
<dbReference type="Pfam" id="PF00929">
    <property type="entry name" value="RNase_T"/>
    <property type="match status" value="1"/>
</dbReference>
<accession>A0A9D9DT21</accession>
<dbReference type="PANTHER" id="PTHR30231:SF41">
    <property type="entry name" value="DNA POLYMERASE III SUBUNIT EPSILON"/>
    <property type="match status" value="1"/>
</dbReference>
<feature type="domain" description="Exonuclease" evidence="1">
    <location>
        <begin position="11"/>
        <end position="177"/>
    </location>
</feature>
<dbReference type="SUPFAM" id="SSF53098">
    <property type="entry name" value="Ribonuclease H-like"/>
    <property type="match status" value="1"/>
</dbReference>
<keyword evidence="2" id="KW-0378">Hydrolase</keyword>
<dbReference type="Gene3D" id="3.30.420.10">
    <property type="entry name" value="Ribonuclease H-like superfamily/Ribonuclease H"/>
    <property type="match status" value="1"/>
</dbReference>
<dbReference type="SMART" id="SM00479">
    <property type="entry name" value="EXOIII"/>
    <property type="match status" value="1"/>
</dbReference>
<evidence type="ECO:0000313" key="2">
    <source>
        <dbReference type="EMBL" id="MBO8433136.1"/>
    </source>
</evidence>
<evidence type="ECO:0000259" key="1">
    <source>
        <dbReference type="SMART" id="SM00479"/>
    </source>
</evidence>
<dbReference type="InterPro" id="IPR013520">
    <property type="entry name" value="Ribonucl_H"/>
</dbReference>
<dbReference type="GO" id="GO:0005829">
    <property type="term" value="C:cytosol"/>
    <property type="evidence" value="ECO:0007669"/>
    <property type="project" value="TreeGrafter"/>
</dbReference>
<protein>
    <submittedName>
        <fullName evidence="2">3'-5' exonuclease</fullName>
    </submittedName>
</protein>